<sequence>MKANGCSLERIANKHDITKQAMFSSICATLKGSKWDPHSEKGGTDSYLGDADVNKFKAAKTSAPRFYFFNYKNTFLRD</sequence>
<evidence type="ECO:0008006" key="3">
    <source>
        <dbReference type="Google" id="ProtNLM"/>
    </source>
</evidence>
<organism evidence="1 2">
    <name type="scientific">Tritrichomonas musculus</name>
    <dbReference type="NCBI Taxonomy" id="1915356"/>
    <lineage>
        <taxon>Eukaryota</taxon>
        <taxon>Metamonada</taxon>
        <taxon>Parabasalia</taxon>
        <taxon>Tritrichomonadida</taxon>
        <taxon>Tritrichomonadidae</taxon>
        <taxon>Tritrichomonas</taxon>
    </lineage>
</organism>
<reference evidence="1 2" key="1">
    <citation type="submission" date="2024-04" db="EMBL/GenBank/DDBJ databases">
        <title>Tritrichomonas musculus Genome.</title>
        <authorList>
            <person name="Alves-Ferreira E."/>
            <person name="Grigg M."/>
            <person name="Lorenzi H."/>
            <person name="Galac M."/>
        </authorList>
    </citation>
    <scope>NUCLEOTIDE SEQUENCE [LARGE SCALE GENOMIC DNA]</scope>
    <source>
        <strain evidence="1 2">EAF2021</strain>
    </source>
</reference>
<keyword evidence="2" id="KW-1185">Reference proteome</keyword>
<dbReference type="EMBL" id="JAPFFF010000050">
    <property type="protein sequence ID" value="KAK8839888.1"/>
    <property type="molecule type" value="Genomic_DNA"/>
</dbReference>
<name>A0ABR2H124_9EUKA</name>
<evidence type="ECO:0000313" key="1">
    <source>
        <dbReference type="EMBL" id="KAK8839888.1"/>
    </source>
</evidence>
<comment type="caution">
    <text evidence="1">The sequence shown here is derived from an EMBL/GenBank/DDBJ whole genome shotgun (WGS) entry which is preliminary data.</text>
</comment>
<protein>
    <recommendedName>
        <fullName evidence="3">HTH psq-type domain-containing protein</fullName>
    </recommendedName>
</protein>
<proteinExistence type="predicted"/>
<dbReference type="Proteomes" id="UP001470230">
    <property type="component" value="Unassembled WGS sequence"/>
</dbReference>
<evidence type="ECO:0000313" key="2">
    <source>
        <dbReference type="Proteomes" id="UP001470230"/>
    </source>
</evidence>
<accession>A0ABR2H124</accession>
<gene>
    <name evidence="1" type="ORF">M9Y10_031601</name>
</gene>